<proteinExistence type="predicted"/>
<dbReference type="Pfam" id="PF02414">
    <property type="entry name" value="Borrelia_orfA"/>
    <property type="match status" value="1"/>
</dbReference>
<protein>
    <submittedName>
        <fullName evidence="1">Uncharacterized protein</fullName>
    </submittedName>
</protein>
<organism evidence="1">
    <name type="scientific">Borrelia lonestari</name>
    <dbReference type="NCBI Taxonomy" id="38876"/>
    <lineage>
        <taxon>Bacteria</taxon>
        <taxon>Pseudomonadati</taxon>
        <taxon>Spirochaetota</taxon>
        <taxon>Spirochaetia</taxon>
        <taxon>Spirochaetales</taxon>
        <taxon>Borreliaceae</taxon>
        <taxon>Borrelia</taxon>
    </lineage>
</organism>
<evidence type="ECO:0000313" key="1">
    <source>
        <dbReference type="EMBL" id="ABP88194.1"/>
    </source>
</evidence>
<dbReference type="AlphaFoldDB" id="A4ZZ32"/>
<sequence length="98" mass="11745">MKKFKLNDIKSQIKSILKALVAFNKDKTYSKSKYIRVSKVKFRISKMLKRYKRLLKIYWTIDTKNKNYRQSDGTEEYSASDIYNMVTKLLDNDGYKKV</sequence>
<dbReference type="InterPro" id="IPR003459">
    <property type="entry name" value="Borrelia_plasmid_OrfA"/>
</dbReference>
<reference evidence="1" key="1">
    <citation type="submission" date="2007-03" db="EMBL/GenBank/DDBJ databases">
        <title>Genetic Characterization of Borrelia lonestari strain LS-1.</title>
        <authorList>
            <person name="Williamson P.C."/>
            <person name="Billingsley P.M."/>
            <person name="Little S.E."/>
        </authorList>
    </citation>
    <scope>NUCLEOTIDE SEQUENCE</scope>
    <source>
        <strain evidence="1">LS-1</strain>
    </source>
</reference>
<dbReference type="EMBL" id="EF507529">
    <property type="protein sequence ID" value="ABP88194.1"/>
    <property type="molecule type" value="Genomic_DNA"/>
</dbReference>
<name>A4ZZ32_9SPIR</name>
<accession>A4ZZ32</accession>